<dbReference type="GO" id="GO:0008270">
    <property type="term" value="F:zinc ion binding"/>
    <property type="evidence" value="ECO:0007669"/>
    <property type="project" value="UniProtKB-KW"/>
</dbReference>
<keyword evidence="6" id="KW-0804">Transcription</keyword>
<dbReference type="SMART" id="SM00692">
    <property type="entry name" value="DM3"/>
    <property type="match status" value="1"/>
</dbReference>
<dbReference type="InterPro" id="IPR026516">
    <property type="entry name" value="THAP1/10"/>
</dbReference>
<dbReference type="GO" id="GO:0001935">
    <property type="term" value="P:endothelial cell proliferation"/>
    <property type="evidence" value="ECO:0007669"/>
    <property type="project" value="UniProtKB-UniRule"/>
</dbReference>
<dbReference type="Ensembl" id="ENSECRT00000024872.1">
    <property type="protein sequence ID" value="ENSECRP00000024337.1"/>
    <property type="gene ID" value="ENSECRG00000016483.1"/>
</dbReference>
<keyword evidence="6" id="KW-0805">Transcription regulation</keyword>
<accession>A0A8C4T078</accession>
<evidence type="ECO:0000313" key="9">
    <source>
        <dbReference type="Proteomes" id="UP000694620"/>
    </source>
</evidence>
<evidence type="ECO:0000256" key="3">
    <source>
        <dbReference type="ARBA" id="ARBA00022833"/>
    </source>
</evidence>
<name>A0A8C4T078_ERPCA</name>
<dbReference type="InterPro" id="IPR006612">
    <property type="entry name" value="THAP_Znf"/>
</dbReference>
<dbReference type="SMART" id="SM00980">
    <property type="entry name" value="THAP"/>
    <property type="match status" value="1"/>
</dbReference>
<dbReference type="Pfam" id="PF05485">
    <property type="entry name" value="THAP"/>
    <property type="match status" value="1"/>
</dbReference>
<keyword evidence="6" id="KW-0131">Cell cycle</keyword>
<evidence type="ECO:0000313" key="8">
    <source>
        <dbReference type="Ensembl" id="ENSECRP00000024337.1"/>
    </source>
</evidence>
<dbReference type="SUPFAM" id="SSF57716">
    <property type="entry name" value="Glucocorticoid receptor-like (DNA-binding domain)"/>
    <property type="match status" value="1"/>
</dbReference>
<dbReference type="GO" id="GO:0005654">
    <property type="term" value="C:nucleoplasm"/>
    <property type="evidence" value="ECO:0007669"/>
    <property type="project" value="UniProtKB-SubCell"/>
</dbReference>
<keyword evidence="2 5" id="KW-0863">Zinc-finger</keyword>
<keyword evidence="4 5" id="KW-0238">DNA-binding</keyword>
<comment type="similarity">
    <text evidence="6">Belongs to the THAP1 family.</text>
</comment>
<comment type="function">
    <text evidence="6">DNA-binding transcription regulator that regulates endothelial cell proliferation and G1/S cell-cycle progression. Specifically binds the 5'-[AT]NTNN[GT]GGCA[AGT]-3' core DNA sequence and acts by modulating expression of pRB-E2F cell-cycle target genes.</text>
</comment>
<dbReference type="GO" id="GO:0043565">
    <property type="term" value="F:sequence-specific DNA binding"/>
    <property type="evidence" value="ECO:0007669"/>
    <property type="project" value="UniProtKB-UniRule"/>
</dbReference>
<comment type="subcellular location">
    <subcellularLocation>
        <location evidence="6">Nucleus</location>
        <location evidence="6">Nucleoplasm</location>
    </subcellularLocation>
</comment>
<dbReference type="InterPro" id="IPR038441">
    <property type="entry name" value="THAP_Znf_sf"/>
</dbReference>
<dbReference type="Proteomes" id="UP000694620">
    <property type="component" value="Chromosome 12"/>
</dbReference>
<reference evidence="8" key="1">
    <citation type="submission" date="2021-06" db="EMBL/GenBank/DDBJ databases">
        <authorList>
            <consortium name="Wellcome Sanger Institute Data Sharing"/>
        </authorList>
    </citation>
    <scope>NUCLEOTIDE SEQUENCE [LARGE SCALE GENOMIC DNA]</scope>
</reference>
<evidence type="ECO:0000256" key="1">
    <source>
        <dbReference type="ARBA" id="ARBA00022723"/>
    </source>
</evidence>
<keyword evidence="3" id="KW-0862">Zinc</keyword>
<keyword evidence="6" id="KW-0175">Coiled coil</keyword>
<proteinExistence type="inferred from homology"/>
<evidence type="ECO:0000256" key="5">
    <source>
        <dbReference type="PROSITE-ProRule" id="PRU00309"/>
    </source>
</evidence>
<dbReference type="PANTHER" id="PTHR46600">
    <property type="entry name" value="THAP DOMAIN-CONTAINING"/>
    <property type="match status" value="1"/>
</dbReference>
<reference evidence="8" key="3">
    <citation type="submission" date="2025-09" db="UniProtKB">
        <authorList>
            <consortium name="Ensembl"/>
        </authorList>
    </citation>
    <scope>IDENTIFICATION</scope>
</reference>
<keyword evidence="6" id="KW-0539">Nucleus</keyword>
<keyword evidence="9" id="KW-1185">Reference proteome</keyword>
<evidence type="ECO:0000256" key="4">
    <source>
        <dbReference type="ARBA" id="ARBA00023125"/>
    </source>
</evidence>
<organism evidence="8 9">
    <name type="scientific">Erpetoichthys calabaricus</name>
    <name type="common">Rope fish</name>
    <name type="synonym">Calamoichthys calabaricus</name>
    <dbReference type="NCBI Taxonomy" id="27687"/>
    <lineage>
        <taxon>Eukaryota</taxon>
        <taxon>Metazoa</taxon>
        <taxon>Chordata</taxon>
        <taxon>Craniata</taxon>
        <taxon>Vertebrata</taxon>
        <taxon>Euteleostomi</taxon>
        <taxon>Actinopterygii</taxon>
        <taxon>Polypteriformes</taxon>
        <taxon>Polypteridae</taxon>
        <taxon>Erpetoichthys</taxon>
    </lineage>
</organism>
<dbReference type="PANTHER" id="PTHR46600:SF11">
    <property type="entry name" value="THAP DOMAIN-CONTAINING PROTEIN 10"/>
    <property type="match status" value="1"/>
</dbReference>
<feature type="domain" description="THAP-type" evidence="7">
    <location>
        <begin position="1"/>
        <end position="87"/>
    </location>
</feature>
<keyword evidence="1" id="KW-0479">Metal-binding</keyword>
<protein>
    <recommendedName>
        <fullName evidence="6">THAP domain-containing protein 1</fullName>
    </recommendedName>
</protein>
<dbReference type="GO" id="GO:0003700">
    <property type="term" value="F:DNA-binding transcription factor activity"/>
    <property type="evidence" value="ECO:0007669"/>
    <property type="project" value="UniProtKB-UniRule"/>
</dbReference>
<reference evidence="8" key="2">
    <citation type="submission" date="2025-08" db="UniProtKB">
        <authorList>
            <consortium name="Ensembl"/>
        </authorList>
    </citation>
    <scope>IDENTIFICATION</scope>
</reference>
<evidence type="ECO:0000256" key="2">
    <source>
        <dbReference type="ARBA" id="ARBA00022771"/>
    </source>
</evidence>
<dbReference type="AlphaFoldDB" id="A0A8C4T078"/>
<evidence type="ECO:0000256" key="6">
    <source>
        <dbReference type="RuleBase" id="RU369073"/>
    </source>
</evidence>
<dbReference type="PROSITE" id="PS50950">
    <property type="entry name" value="ZF_THAP"/>
    <property type="match status" value="1"/>
</dbReference>
<sequence length="209" mass="23292">MPKCIAPGCRNTSENTVGVSFFRLPLQNEALLRQWCDNLGIVSPLHPGRRVCSTHFAPDCIQSNLWARYMGTKSKRRLIVGSVPTIPFPESNQRRVVEPQPKPKVRPAMTGRRAQNCCIESKAGAGKLGDFKGGAQYTRWVPPRFELGSLDSESRVLTITPWNHIVKTVYGLVVVCYTTSVHTVLYFSIGHFQTESTGRRGTSCLICKL</sequence>
<evidence type="ECO:0000259" key="7">
    <source>
        <dbReference type="PROSITE" id="PS50950"/>
    </source>
</evidence>
<dbReference type="Gene3D" id="6.20.210.20">
    <property type="entry name" value="THAP domain"/>
    <property type="match status" value="1"/>
</dbReference>